<evidence type="ECO:0000256" key="7">
    <source>
        <dbReference type="ARBA" id="ARBA00022927"/>
    </source>
</evidence>
<protein>
    <recommendedName>
        <fullName evidence="4">Exportin-2</fullName>
    </recommendedName>
    <alternativeName>
        <fullName evidence="9">Importin-alpha re-exporter</fullName>
    </alternativeName>
</protein>
<comment type="similarity">
    <text evidence="3">Belongs to the XPO2/CSE1 family.</text>
</comment>
<dbReference type="Pfam" id="PF08506">
    <property type="entry name" value="Cse1"/>
    <property type="match status" value="1"/>
</dbReference>
<feature type="domain" description="Importin N-terminal" evidence="10">
    <location>
        <begin position="30"/>
        <end position="104"/>
    </location>
</feature>
<accession>G7YV56</accession>
<sequence length="1057" mass="115938">MDLGCSLAVTELATCLQNTLSQDQSERKKAEVYLKSVEGQPSYSLCLLGIVLNESLPMPTRLAAAITFKNFVKGYWKADLGTMDRISEADRNSVRNQILGALLSVTGVLQPQLSEAIGAIWQEDFPDKWPNLIPELVERMVQLGADLNMVRGVLQTAHTLFKRYRHECAGNDLFREMKTVIGQFGAPMTELAKSLLALVIGEQRLTEGRPLVPVFQCLLLVCKIFLSLNCQDLPEFFEDNIADWMLIFRSLLQLDASVVQLVDSAAESLTGSEGSALVEQVKSQVCDITSLYASKYEAEFAPYLPGFVTDVWEMLVSTGGQSKFDMLIGNAIEFLSSVIARPQHRHLFESPEALQSLCEKVILPNMHFRALDEELFADNPEEYLRLDLEGSDIHTRRRSACNLVHVLCEAFEGPVVANFSTYIQHLLAEYANSPDGSAWPSKDAALLLVTSVAARGKTEKLGVTISTELVNIPTFFETHVLPELRNANVNNLPVIKADCMRYAITFRGLLPLNTLVELINLAPQLLTATAPVVHSYAAALIDKLLAMKRPGTLADPLITKDQIADPQLLIDRLLAILLIPDSTENVYVVRALMRACCCLQERCLASMNSLVSTLLPILVQVAKNPSKPNFNHFLFETICLCIRTTCAADPSSVLHFESAFFPVFQDILQNDISEFVPYVFQLLSVMLEQYPMSDTVTAVCKSHSMVNGSQSGNQGQSRTRPSPPYSALLPRLLIPTLWDQRGNVPALARLMQSYVLHDIEEVLSSNKLSAMLGVYQRLIQSSLHDTHAFALLGALVLAVPKPTLEPFLRQVFMVIFRRLQSSKTEKFMKAFVSFIARFVLVYSPNELIQLVDGIQAGLFARVLEKVLLPYTEAVISMQLPLAGFGAGKNASSISACRIQWHQVSVGLIRLIGEASALIDFSGNAPYMDSWAPLVGRIVAGVEAGPGRAGQPAIDDAVAFLNQASVGSVGPAAEERFIELEADVSTNQAAFGHLTFAVQRIPELCSSIADPRVYLANTLRQLSASSPGKIGPLLNASLDANVAAVLQSFLNRAGVSLA</sequence>
<gene>
    <name evidence="11" type="ORF">CLF_111629</name>
</gene>
<keyword evidence="5" id="KW-0813">Transport</keyword>
<name>G7YV56_CLOSI</name>
<evidence type="ECO:0000313" key="11">
    <source>
        <dbReference type="EMBL" id="GAA56836.1"/>
    </source>
</evidence>
<dbReference type="PANTHER" id="PTHR10997">
    <property type="entry name" value="IMPORTIN-7, 8, 11"/>
    <property type="match status" value="1"/>
</dbReference>
<dbReference type="PROSITE" id="PS50166">
    <property type="entry name" value="IMPORTIN_B_NT"/>
    <property type="match status" value="1"/>
</dbReference>
<evidence type="ECO:0000259" key="10">
    <source>
        <dbReference type="PROSITE" id="PS50166"/>
    </source>
</evidence>
<evidence type="ECO:0000256" key="8">
    <source>
        <dbReference type="ARBA" id="ARBA00023242"/>
    </source>
</evidence>
<dbReference type="GO" id="GO:0005635">
    <property type="term" value="C:nuclear envelope"/>
    <property type="evidence" value="ECO:0007669"/>
    <property type="project" value="TreeGrafter"/>
</dbReference>
<evidence type="ECO:0000256" key="4">
    <source>
        <dbReference type="ARBA" id="ARBA00018945"/>
    </source>
</evidence>
<dbReference type="InterPro" id="IPR001494">
    <property type="entry name" value="Importin-beta_N"/>
</dbReference>
<dbReference type="GO" id="GO:0031267">
    <property type="term" value="F:small GTPase binding"/>
    <property type="evidence" value="ECO:0007669"/>
    <property type="project" value="InterPro"/>
</dbReference>
<reference key="2">
    <citation type="submission" date="2011-10" db="EMBL/GenBank/DDBJ databases">
        <title>The genome and transcriptome sequence of Clonorchis sinensis provide insights into the carcinogenic liver fluke.</title>
        <authorList>
            <person name="Wang X."/>
            <person name="Huang Y."/>
            <person name="Chen W."/>
            <person name="Liu H."/>
            <person name="Guo L."/>
            <person name="Chen Y."/>
            <person name="Luo F."/>
            <person name="Zhou W."/>
            <person name="Sun J."/>
            <person name="Mao Q."/>
            <person name="Liang P."/>
            <person name="Zhou C."/>
            <person name="Tian Y."/>
            <person name="Men J."/>
            <person name="Lv X."/>
            <person name="Huang L."/>
            <person name="Zhou J."/>
            <person name="Hu Y."/>
            <person name="Li R."/>
            <person name="Zhang F."/>
            <person name="Lei H."/>
            <person name="Li X."/>
            <person name="Hu X."/>
            <person name="Liang C."/>
            <person name="Xu J."/>
            <person name="Wu Z."/>
            <person name="Yu X."/>
        </authorList>
    </citation>
    <scope>NUCLEOTIDE SEQUENCE</scope>
    <source>
        <strain>Henan</strain>
    </source>
</reference>
<dbReference type="InterPro" id="IPR005043">
    <property type="entry name" value="XPO2_C"/>
</dbReference>
<evidence type="ECO:0000256" key="3">
    <source>
        <dbReference type="ARBA" id="ARBA00008669"/>
    </source>
</evidence>
<reference evidence="11" key="1">
    <citation type="journal article" date="2011" name="Genome Biol.">
        <title>The draft genome of the carcinogenic human liver fluke Clonorchis sinensis.</title>
        <authorList>
            <person name="Wang X."/>
            <person name="Chen W."/>
            <person name="Huang Y."/>
            <person name="Sun J."/>
            <person name="Men J."/>
            <person name="Liu H."/>
            <person name="Luo F."/>
            <person name="Guo L."/>
            <person name="Lv X."/>
            <person name="Deng C."/>
            <person name="Zhou C."/>
            <person name="Fan Y."/>
            <person name="Li X."/>
            <person name="Huang L."/>
            <person name="Hu Y."/>
            <person name="Liang C."/>
            <person name="Hu X."/>
            <person name="Xu J."/>
            <person name="Yu X."/>
        </authorList>
    </citation>
    <scope>NUCLEOTIDE SEQUENCE [LARGE SCALE GENOMIC DNA]</scope>
    <source>
        <strain evidence="11">Henan</strain>
    </source>
</reference>
<dbReference type="SMART" id="SM00913">
    <property type="entry name" value="IBN_N"/>
    <property type="match status" value="1"/>
</dbReference>
<dbReference type="Gene3D" id="1.25.10.10">
    <property type="entry name" value="Leucine-rich Repeat Variant"/>
    <property type="match status" value="1"/>
</dbReference>
<dbReference type="AlphaFoldDB" id="G7YV56"/>
<evidence type="ECO:0000256" key="9">
    <source>
        <dbReference type="ARBA" id="ARBA00030693"/>
    </source>
</evidence>
<dbReference type="Proteomes" id="UP000008909">
    <property type="component" value="Unassembled WGS sequence"/>
</dbReference>
<evidence type="ECO:0000256" key="2">
    <source>
        <dbReference type="ARBA" id="ARBA00004496"/>
    </source>
</evidence>
<dbReference type="GO" id="GO:0005049">
    <property type="term" value="F:nuclear export signal receptor activity"/>
    <property type="evidence" value="ECO:0007669"/>
    <property type="project" value="TreeGrafter"/>
</dbReference>
<evidence type="ECO:0000313" key="12">
    <source>
        <dbReference type="Proteomes" id="UP000008909"/>
    </source>
</evidence>
<dbReference type="GO" id="GO:0005829">
    <property type="term" value="C:cytosol"/>
    <property type="evidence" value="ECO:0007669"/>
    <property type="project" value="TreeGrafter"/>
</dbReference>
<evidence type="ECO:0000256" key="5">
    <source>
        <dbReference type="ARBA" id="ARBA00022448"/>
    </source>
</evidence>
<keyword evidence="7" id="KW-0653">Protein transport</keyword>
<dbReference type="PANTHER" id="PTHR10997:SF8">
    <property type="entry name" value="EXPORTIN-2"/>
    <property type="match status" value="1"/>
</dbReference>
<dbReference type="GO" id="GO:0006611">
    <property type="term" value="P:protein export from nucleus"/>
    <property type="evidence" value="ECO:0007669"/>
    <property type="project" value="TreeGrafter"/>
</dbReference>
<dbReference type="Pfam" id="PF03810">
    <property type="entry name" value="IBN_N"/>
    <property type="match status" value="1"/>
</dbReference>
<dbReference type="EMBL" id="DF144404">
    <property type="protein sequence ID" value="GAA56836.1"/>
    <property type="molecule type" value="Genomic_DNA"/>
</dbReference>
<keyword evidence="8" id="KW-0539">Nucleus</keyword>
<evidence type="ECO:0000256" key="1">
    <source>
        <dbReference type="ARBA" id="ARBA00004123"/>
    </source>
</evidence>
<keyword evidence="12" id="KW-1185">Reference proteome</keyword>
<comment type="subcellular location">
    <subcellularLocation>
        <location evidence="2">Cytoplasm</location>
    </subcellularLocation>
    <subcellularLocation>
        <location evidence="1">Nucleus</location>
    </subcellularLocation>
</comment>
<dbReference type="InterPro" id="IPR016024">
    <property type="entry name" value="ARM-type_fold"/>
</dbReference>
<organism evidence="11 12">
    <name type="scientific">Clonorchis sinensis</name>
    <name type="common">Chinese liver fluke</name>
    <dbReference type="NCBI Taxonomy" id="79923"/>
    <lineage>
        <taxon>Eukaryota</taxon>
        <taxon>Metazoa</taxon>
        <taxon>Spiralia</taxon>
        <taxon>Lophotrochozoa</taxon>
        <taxon>Platyhelminthes</taxon>
        <taxon>Trematoda</taxon>
        <taxon>Digenea</taxon>
        <taxon>Opisthorchiida</taxon>
        <taxon>Opisthorchiata</taxon>
        <taxon>Opisthorchiidae</taxon>
        <taxon>Clonorchis</taxon>
    </lineage>
</organism>
<proteinExistence type="inferred from homology"/>
<dbReference type="InterPro" id="IPR013713">
    <property type="entry name" value="XPO2_central"/>
</dbReference>
<dbReference type="InterPro" id="IPR011989">
    <property type="entry name" value="ARM-like"/>
</dbReference>
<evidence type="ECO:0000256" key="6">
    <source>
        <dbReference type="ARBA" id="ARBA00022490"/>
    </source>
</evidence>
<keyword evidence="6" id="KW-0963">Cytoplasm</keyword>
<dbReference type="GO" id="GO:0006606">
    <property type="term" value="P:protein import into nucleus"/>
    <property type="evidence" value="ECO:0007669"/>
    <property type="project" value="TreeGrafter"/>
</dbReference>
<dbReference type="Pfam" id="PF03378">
    <property type="entry name" value="CAS_CSE1"/>
    <property type="match status" value="2"/>
</dbReference>
<dbReference type="SUPFAM" id="SSF48371">
    <property type="entry name" value="ARM repeat"/>
    <property type="match status" value="1"/>
</dbReference>